<dbReference type="SUPFAM" id="SSF63817">
    <property type="entry name" value="Sortase"/>
    <property type="match status" value="1"/>
</dbReference>
<evidence type="ECO:0000313" key="4">
    <source>
        <dbReference type="Proteomes" id="UP001501414"/>
    </source>
</evidence>
<organism evidence="3 4">
    <name type="scientific">Pseudonocardia kongjuensis</name>
    <dbReference type="NCBI Taxonomy" id="102227"/>
    <lineage>
        <taxon>Bacteria</taxon>
        <taxon>Bacillati</taxon>
        <taxon>Actinomycetota</taxon>
        <taxon>Actinomycetes</taxon>
        <taxon>Pseudonocardiales</taxon>
        <taxon>Pseudonocardiaceae</taxon>
        <taxon>Pseudonocardia</taxon>
    </lineage>
</organism>
<dbReference type="InterPro" id="IPR042001">
    <property type="entry name" value="Sortase_F"/>
</dbReference>
<dbReference type="PROSITE" id="PS51257">
    <property type="entry name" value="PROKAR_LIPOPROTEIN"/>
    <property type="match status" value="1"/>
</dbReference>
<dbReference type="CDD" id="cd05829">
    <property type="entry name" value="Sortase_F"/>
    <property type="match status" value="1"/>
</dbReference>
<dbReference type="Pfam" id="PF04203">
    <property type="entry name" value="Sortase"/>
    <property type="match status" value="1"/>
</dbReference>
<dbReference type="Gene3D" id="2.40.260.10">
    <property type="entry name" value="Sortase"/>
    <property type="match status" value="1"/>
</dbReference>
<comment type="caution">
    <text evidence="3">The sequence shown here is derived from an EMBL/GenBank/DDBJ whole genome shotgun (WGS) entry which is preliminary data.</text>
</comment>
<evidence type="ECO:0000256" key="2">
    <source>
        <dbReference type="SAM" id="SignalP"/>
    </source>
</evidence>
<sequence length="191" mass="19812">MTRSLLTALALVLALTGCTPPPAPAPTPAAPAAAPAPTSVRIPQLPARSTLIRTGMLPDGSPEVPSVEQPMQASWATWSPEPGQPGPAVLYGHVDGIIDGRRGQPGIFADIDELTPGNRIFVDLADGTTVGFVVVAVRSYPKSAFDDPSGPAAREVYGNTTGPQLRLITCGGMFDPAARSYRDQVVVFAGL</sequence>
<accession>A0ABN1Y9Z9</accession>
<name>A0ABN1Y9Z9_9PSEU</name>
<evidence type="ECO:0000256" key="1">
    <source>
        <dbReference type="ARBA" id="ARBA00022801"/>
    </source>
</evidence>
<proteinExistence type="predicted"/>
<evidence type="ECO:0000313" key="3">
    <source>
        <dbReference type="EMBL" id="GAA1402047.1"/>
    </source>
</evidence>
<protein>
    <submittedName>
        <fullName evidence="3">Class F sortase</fullName>
    </submittedName>
</protein>
<gene>
    <name evidence="3" type="ORF">GCM10009613_61350</name>
</gene>
<feature type="signal peptide" evidence="2">
    <location>
        <begin position="1"/>
        <end position="25"/>
    </location>
</feature>
<dbReference type="InterPro" id="IPR005754">
    <property type="entry name" value="Sortase"/>
</dbReference>
<dbReference type="InterPro" id="IPR023365">
    <property type="entry name" value="Sortase_dom-sf"/>
</dbReference>
<dbReference type="EMBL" id="BAAAJK010000053">
    <property type="protein sequence ID" value="GAA1402047.1"/>
    <property type="molecule type" value="Genomic_DNA"/>
</dbReference>
<keyword evidence="4" id="KW-1185">Reference proteome</keyword>
<keyword evidence="2" id="KW-0732">Signal</keyword>
<dbReference type="Proteomes" id="UP001501414">
    <property type="component" value="Unassembled WGS sequence"/>
</dbReference>
<keyword evidence="1" id="KW-0378">Hydrolase</keyword>
<reference evidence="3 4" key="1">
    <citation type="journal article" date="2019" name="Int. J. Syst. Evol. Microbiol.">
        <title>The Global Catalogue of Microorganisms (GCM) 10K type strain sequencing project: providing services to taxonomists for standard genome sequencing and annotation.</title>
        <authorList>
            <consortium name="The Broad Institute Genomics Platform"/>
            <consortium name="The Broad Institute Genome Sequencing Center for Infectious Disease"/>
            <person name="Wu L."/>
            <person name="Ma J."/>
        </authorList>
    </citation>
    <scope>NUCLEOTIDE SEQUENCE [LARGE SCALE GENOMIC DNA]</scope>
    <source>
        <strain evidence="3 4">JCM 11896</strain>
    </source>
</reference>
<dbReference type="RefSeq" id="WP_344029441.1">
    <property type="nucleotide sequence ID" value="NZ_BAAAJK010000053.1"/>
</dbReference>
<feature type="chain" id="PRO_5045193323" evidence="2">
    <location>
        <begin position="26"/>
        <end position="191"/>
    </location>
</feature>